<evidence type="ECO:0000259" key="6">
    <source>
        <dbReference type="Pfam" id="PF00501"/>
    </source>
</evidence>
<dbReference type="KEGG" id="sti:Sthe_3015"/>
<organism evidence="8 9">
    <name type="scientific">Sphaerobacter thermophilus (strain ATCC 49802 / DSM 20745 / KCCM 41009 / NCIMB 13125 / S 6022)</name>
    <dbReference type="NCBI Taxonomy" id="479434"/>
    <lineage>
        <taxon>Bacteria</taxon>
        <taxon>Pseudomonadati</taxon>
        <taxon>Thermomicrobiota</taxon>
        <taxon>Thermomicrobia</taxon>
        <taxon>Sphaerobacterales</taxon>
        <taxon>Sphaerobacterineae</taxon>
        <taxon>Sphaerobacteraceae</taxon>
        <taxon>Sphaerobacter</taxon>
    </lineage>
</organism>
<dbReference type="SUPFAM" id="SSF56801">
    <property type="entry name" value="Acetyl-CoA synthetase-like"/>
    <property type="match status" value="1"/>
</dbReference>
<evidence type="ECO:0000256" key="4">
    <source>
        <dbReference type="ARBA" id="ARBA00022840"/>
    </source>
</evidence>
<evidence type="ECO:0000256" key="1">
    <source>
        <dbReference type="ARBA" id="ARBA00022428"/>
    </source>
</evidence>
<comment type="pathway">
    <text evidence="5">Quinol/quinone metabolism; 1,4-dihydroxy-2-naphthoate biosynthesis; 1,4-dihydroxy-2-naphthoate from chorismate: step 5/7.</text>
</comment>
<dbReference type="EC" id="6.2.1.26" evidence="5"/>
<feature type="domain" description="AMP-binding enzyme C-terminal" evidence="7">
    <location>
        <begin position="416"/>
        <end position="492"/>
    </location>
</feature>
<dbReference type="InterPro" id="IPR010192">
    <property type="entry name" value="MenE"/>
</dbReference>
<keyword evidence="4 5" id="KW-0067">ATP-binding</keyword>
<dbReference type="Pfam" id="PF13193">
    <property type="entry name" value="AMP-binding_C"/>
    <property type="match status" value="1"/>
</dbReference>
<sequence>MTQLLPTHPLPDWLASRARSTPERVALMAGGESWTFAELDARVDAMARRLAALGVGAGDRVATLLRNGPAVVEIVHALGRLGAVLVPINIRLTAGEVAWQVADSGARLLVCDTHTAGVAAAVPVPRLATVGAVPDAPPGAVALETVPEADVALVDRHAPEEIHSIVYTSGTTGRPKGALLTYGNFWWSAVGSALNLGLHADDRWLACLPLFHVGGLSILTRGAIYGMTVVLHETFDAEAVNRAIDEERVTIASVVATMVWRMLAARGEKPYPPWLRCLLLGGGPAPRPLLEMCAARGIPVMQTYGLTETASQVATLAPEDALRRIGSAGKPLYPNEVRIEKDGRPAAPGEAGEILVRGPIVTAGYHGRPEATARAIVDGWLHTGDAGYLDEDGYLYVLDRRDDLIVTGGENVYPSEVEAVLLAHPAVREAGVFGLPDPEWGQTVAAVVRLEAGAELSAEDLRAFCRGRLAGYKIPSRMRFTHEPLPRNAGGKLLRRVLRESWTTCDPAPET</sequence>
<dbReference type="GO" id="GO:0008756">
    <property type="term" value="F:o-succinylbenzoate-CoA ligase activity"/>
    <property type="evidence" value="ECO:0007669"/>
    <property type="project" value="UniProtKB-UniRule"/>
</dbReference>
<dbReference type="GO" id="GO:0005524">
    <property type="term" value="F:ATP binding"/>
    <property type="evidence" value="ECO:0007669"/>
    <property type="project" value="UniProtKB-KW"/>
</dbReference>
<dbReference type="OrthoDB" id="9781737at2"/>
<dbReference type="PANTHER" id="PTHR43767">
    <property type="entry name" value="LONG-CHAIN-FATTY-ACID--COA LIGASE"/>
    <property type="match status" value="1"/>
</dbReference>
<keyword evidence="2 5" id="KW-0436">Ligase</keyword>
<name>D1C9C5_SPHTD</name>
<dbReference type="UniPathway" id="UPA01057">
    <property type="reaction ID" value="UER00166"/>
</dbReference>
<comment type="similarity">
    <text evidence="5">Belongs to the ATP-dependent AMP-binding enzyme family. MenE subfamily.</text>
</comment>
<evidence type="ECO:0000256" key="3">
    <source>
        <dbReference type="ARBA" id="ARBA00022741"/>
    </source>
</evidence>
<dbReference type="EMBL" id="CP001824">
    <property type="protein sequence ID" value="ACZ40418.1"/>
    <property type="molecule type" value="Genomic_DNA"/>
</dbReference>
<evidence type="ECO:0000259" key="7">
    <source>
        <dbReference type="Pfam" id="PF13193"/>
    </source>
</evidence>
<evidence type="ECO:0000256" key="2">
    <source>
        <dbReference type="ARBA" id="ARBA00022598"/>
    </source>
</evidence>
<dbReference type="Pfam" id="PF00501">
    <property type="entry name" value="AMP-binding"/>
    <property type="match status" value="1"/>
</dbReference>
<dbReference type="Gene3D" id="3.30.300.30">
    <property type="match status" value="1"/>
</dbReference>
<dbReference type="InterPro" id="IPR000873">
    <property type="entry name" value="AMP-dep_synth/lig_dom"/>
</dbReference>
<reference evidence="8 9" key="2">
    <citation type="journal article" date="2010" name="Stand. Genomic Sci.">
        <title>Complete genome sequence of Desulfohalobium retbaense type strain (HR(100)).</title>
        <authorList>
            <person name="Spring S."/>
            <person name="Nolan M."/>
            <person name="Lapidus A."/>
            <person name="Glavina Del Rio T."/>
            <person name="Copeland A."/>
            <person name="Tice H."/>
            <person name="Cheng J.F."/>
            <person name="Lucas S."/>
            <person name="Land M."/>
            <person name="Chen F."/>
            <person name="Bruce D."/>
            <person name="Goodwin L."/>
            <person name="Pitluck S."/>
            <person name="Ivanova N."/>
            <person name="Mavromatis K."/>
            <person name="Mikhailova N."/>
            <person name="Pati A."/>
            <person name="Chen A."/>
            <person name="Palaniappan K."/>
            <person name="Hauser L."/>
            <person name="Chang Y.J."/>
            <person name="Jeffries C.D."/>
            <person name="Munk C."/>
            <person name="Kiss H."/>
            <person name="Chain P."/>
            <person name="Han C."/>
            <person name="Brettin T."/>
            <person name="Detter J.C."/>
            <person name="Schuler E."/>
            <person name="Goker M."/>
            <person name="Rohde M."/>
            <person name="Bristow J."/>
            <person name="Eisen J.A."/>
            <person name="Markowitz V."/>
            <person name="Hugenholtz P."/>
            <person name="Kyrpides N.C."/>
            <person name="Klenk H.P."/>
        </authorList>
    </citation>
    <scope>NUCLEOTIDE SEQUENCE [LARGE SCALE GENOMIC DNA]</scope>
    <source>
        <strain evidence="9">ATCC 49802 / DSM 20745 / S 6022</strain>
    </source>
</reference>
<gene>
    <name evidence="5" type="primary">menE</name>
    <name evidence="8" type="ordered locus">Sthe_3015</name>
</gene>
<dbReference type="InterPro" id="IPR025110">
    <property type="entry name" value="AMP-bd_C"/>
</dbReference>
<dbReference type="GO" id="GO:0009234">
    <property type="term" value="P:menaquinone biosynthetic process"/>
    <property type="evidence" value="ECO:0007669"/>
    <property type="project" value="UniProtKB-UniRule"/>
</dbReference>
<dbReference type="RefSeq" id="WP_012873453.1">
    <property type="nucleotide sequence ID" value="NC_013524.1"/>
</dbReference>
<dbReference type="Gene3D" id="3.40.50.12780">
    <property type="entry name" value="N-terminal domain of ligase-like"/>
    <property type="match status" value="1"/>
</dbReference>
<feature type="domain" description="AMP-dependent synthetase/ligase" evidence="6">
    <location>
        <begin position="16"/>
        <end position="366"/>
    </location>
</feature>
<dbReference type="Proteomes" id="UP000002027">
    <property type="component" value="Chromosome 2"/>
</dbReference>
<keyword evidence="3 5" id="KW-0547">Nucleotide-binding</keyword>
<dbReference type="HAMAP" id="MF_00731">
    <property type="entry name" value="MenE"/>
    <property type="match status" value="1"/>
</dbReference>
<dbReference type="NCBIfam" id="TIGR01923">
    <property type="entry name" value="menE"/>
    <property type="match status" value="1"/>
</dbReference>
<dbReference type="InParanoid" id="D1C9C5"/>
<dbReference type="HOGENOM" id="CLU_000022_59_0_0"/>
<comment type="function">
    <text evidence="5">Converts 2-succinylbenzoate (OSB) to 2-succinylbenzoyl-CoA (OSB-CoA).</text>
</comment>
<dbReference type="PANTHER" id="PTHR43767:SF1">
    <property type="entry name" value="NONRIBOSOMAL PEPTIDE SYNTHASE PES1 (EUROFUNG)-RELATED"/>
    <property type="match status" value="1"/>
</dbReference>
<dbReference type="NCBIfam" id="NF002966">
    <property type="entry name" value="PRK03640.1"/>
    <property type="match status" value="1"/>
</dbReference>
<evidence type="ECO:0000313" key="8">
    <source>
        <dbReference type="EMBL" id="ACZ40418.1"/>
    </source>
</evidence>
<keyword evidence="1 5" id="KW-0474">Menaquinone biosynthesis</keyword>
<dbReference type="InterPro" id="IPR050237">
    <property type="entry name" value="ATP-dep_AMP-bd_enzyme"/>
</dbReference>
<accession>D1C9C5</accession>
<dbReference type="PROSITE" id="PS00455">
    <property type="entry name" value="AMP_BINDING"/>
    <property type="match status" value="1"/>
</dbReference>
<reference evidence="9" key="1">
    <citation type="submission" date="2009-11" db="EMBL/GenBank/DDBJ databases">
        <title>The complete chromosome 2 of Sphaerobacter thermophilus DSM 20745.</title>
        <authorList>
            <person name="Lucas S."/>
            <person name="Copeland A."/>
            <person name="Lapidus A."/>
            <person name="Glavina del Rio T."/>
            <person name="Dalin E."/>
            <person name="Tice H."/>
            <person name="Bruce D."/>
            <person name="Goodwin L."/>
            <person name="Pitluck S."/>
            <person name="Kyrpides N."/>
            <person name="Mavromatis K."/>
            <person name="Ivanova N."/>
            <person name="Mikhailova N."/>
            <person name="LaButti K.M."/>
            <person name="Clum A."/>
            <person name="Sun H.I."/>
            <person name="Brettin T."/>
            <person name="Detter J.C."/>
            <person name="Han C."/>
            <person name="Larimer F."/>
            <person name="Land M."/>
            <person name="Hauser L."/>
            <person name="Markowitz V."/>
            <person name="Cheng J.F."/>
            <person name="Hugenholtz P."/>
            <person name="Woyke T."/>
            <person name="Wu D."/>
            <person name="Steenblock K."/>
            <person name="Schneider S."/>
            <person name="Pukall R."/>
            <person name="Goeker M."/>
            <person name="Klenk H.P."/>
            <person name="Eisen J.A."/>
        </authorList>
    </citation>
    <scope>NUCLEOTIDE SEQUENCE [LARGE SCALE GENOMIC DNA]</scope>
    <source>
        <strain evidence="9">ATCC 49802 / DSM 20745 / S 6022</strain>
    </source>
</reference>
<proteinExistence type="inferred from homology"/>
<dbReference type="UniPathway" id="UPA00079"/>
<dbReference type="AlphaFoldDB" id="D1C9C5"/>
<comment type="catalytic activity">
    <reaction evidence="5">
        <text>2-succinylbenzoate + ATP + CoA = 2-succinylbenzoyl-CoA + AMP + diphosphate</text>
        <dbReference type="Rhea" id="RHEA:17009"/>
        <dbReference type="ChEBI" id="CHEBI:18325"/>
        <dbReference type="ChEBI" id="CHEBI:30616"/>
        <dbReference type="ChEBI" id="CHEBI:33019"/>
        <dbReference type="ChEBI" id="CHEBI:57287"/>
        <dbReference type="ChEBI" id="CHEBI:57364"/>
        <dbReference type="ChEBI" id="CHEBI:456215"/>
        <dbReference type="EC" id="6.2.1.26"/>
    </reaction>
</comment>
<evidence type="ECO:0000256" key="5">
    <source>
        <dbReference type="HAMAP-Rule" id="MF_00731"/>
    </source>
</evidence>
<keyword evidence="9" id="KW-1185">Reference proteome</keyword>
<dbReference type="STRING" id="479434.Sthe_3015"/>
<dbReference type="eggNOG" id="COG0318">
    <property type="taxonomic scope" value="Bacteria"/>
</dbReference>
<dbReference type="InterPro" id="IPR020845">
    <property type="entry name" value="AMP-binding_CS"/>
</dbReference>
<dbReference type="InterPro" id="IPR042099">
    <property type="entry name" value="ANL_N_sf"/>
</dbReference>
<evidence type="ECO:0000313" key="9">
    <source>
        <dbReference type="Proteomes" id="UP000002027"/>
    </source>
</evidence>
<protein>
    <recommendedName>
        <fullName evidence="5">2-succinylbenzoate--CoA ligase</fullName>
        <ecNumber evidence="5">6.2.1.26</ecNumber>
    </recommendedName>
    <alternativeName>
        <fullName evidence="5">o-succinylbenzoyl-CoA synthetase</fullName>
        <shortName evidence="5">OSB-CoA synthetase</shortName>
    </alternativeName>
</protein>
<dbReference type="FunCoup" id="D1C9C5">
    <property type="interactions" value="89"/>
</dbReference>
<dbReference type="InterPro" id="IPR045851">
    <property type="entry name" value="AMP-bd_C_sf"/>
</dbReference>
<dbReference type="FunFam" id="3.30.300.30:FF:000008">
    <property type="entry name" value="2,3-dihydroxybenzoate-AMP ligase"/>
    <property type="match status" value="1"/>
</dbReference>
<comment type="pathway">
    <text evidence="5">Quinol/quinone metabolism; menaquinone biosynthesis.</text>
</comment>